<sequence>MTRGFSSWRAASPSQCPSCASGSPRKFRLAALLVVQTICAAPQEIVLPIALHGTPDGCSTSPSSPPGAHHPWRGAKEVRFAGEEVTSEDRVPKVMRSKTALVPQLTIRELPPFAFKPGPCGADALGECIRVGGKARYAAANAATDRAAGPGVGVLKEYPVQWGGRRGELYPRSIAAADLEIARQHADFKQELERLSAELSVQEFWNGAPARPRLHLRERLNGLLSDGSGDELGFKRDFAAVDLVALRERFLKGRRTAQAESHKAFLRRMMHKARLPDRLKAGMEYKLLGPHHRFRDYSRY</sequence>
<proteinExistence type="predicted"/>
<keyword evidence="3" id="KW-1185">Reference proteome</keyword>
<dbReference type="AlphaFoldDB" id="A0A1Y1ID02"/>
<name>A0A1Y1ID02_KLENI</name>
<dbReference type="EMBL" id="DF237412">
    <property type="protein sequence ID" value="GAQ88834.1"/>
    <property type="molecule type" value="Genomic_DNA"/>
</dbReference>
<evidence type="ECO:0000313" key="3">
    <source>
        <dbReference type="Proteomes" id="UP000054558"/>
    </source>
</evidence>
<evidence type="ECO:0000256" key="1">
    <source>
        <dbReference type="SAM" id="MobiDB-lite"/>
    </source>
</evidence>
<organism evidence="2 3">
    <name type="scientific">Klebsormidium nitens</name>
    <name type="common">Green alga</name>
    <name type="synonym">Ulothrix nitens</name>
    <dbReference type="NCBI Taxonomy" id="105231"/>
    <lineage>
        <taxon>Eukaryota</taxon>
        <taxon>Viridiplantae</taxon>
        <taxon>Streptophyta</taxon>
        <taxon>Klebsormidiophyceae</taxon>
        <taxon>Klebsormidiales</taxon>
        <taxon>Klebsormidiaceae</taxon>
        <taxon>Klebsormidium</taxon>
    </lineage>
</organism>
<dbReference type="Proteomes" id="UP000054558">
    <property type="component" value="Unassembled WGS sequence"/>
</dbReference>
<protein>
    <submittedName>
        <fullName evidence="2">Uncharacterized protein</fullName>
    </submittedName>
</protein>
<feature type="compositionally biased region" description="Low complexity" evidence="1">
    <location>
        <begin position="10"/>
        <end position="22"/>
    </location>
</feature>
<reference evidence="2 3" key="1">
    <citation type="journal article" date="2014" name="Nat. Commun.">
        <title>Klebsormidium flaccidum genome reveals primary factors for plant terrestrial adaptation.</title>
        <authorList>
            <person name="Hori K."/>
            <person name="Maruyama F."/>
            <person name="Fujisawa T."/>
            <person name="Togashi T."/>
            <person name="Yamamoto N."/>
            <person name="Seo M."/>
            <person name="Sato S."/>
            <person name="Yamada T."/>
            <person name="Mori H."/>
            <person name="Tajima N."/>
            <person name="Moriyama T."/>
            <person name="Ikeuchi M."/>
            <person name="Watanabe M."/>
            <person name="Wada H."/>
            <person name="Kobayashi K."/>
            <person name="Saito M."/>
            <person name="Masuda T."/>
            <person name="Sasaki-Sekimoto Y."/>
            <person name="Mashiguchi K."/>
            <person name="Awai K."/>
            <person name="Shimojima M."/>
            <person name="Masuda S."/>
            <person name="Iwai M."/>
            <person name="Nobusawa T."/>
            <person name="Narise T."/>
            <person name="Kondo S."/>
            <person name="Saito H."/>
            <person name="Sato R."/>
            <person name="Murakawa M."/>
            <person name="Ihara Y."/>
            <person name="Oshima-Yamada Y."/>
            <person name="Ohtaka K."/>
            <person name="Satoh M."/>
            <person name="Sonobe K."/>
            <person name="Ishii M."/>
            <person name="Ohtani R."/>
            <person name="Kanamori-Sato M."/>
            <person name="Honoki R."/>
            <person name="Miyazaki D."/>
            <person name="Mochizuki H."/>
            <person name="Umetsu J."/>
            <person name="Higashi K."/>
            <person name="Shibata D."/>
            <person name="Kamiya Y."/>
            <person name="Sato N."/>
            <person name="Nakamura Y."/>
            <person name="Tabata S."/>
            <person name="Ida S."/>
            <person name="Kurokawa K."/>
            <person name="Ohta H."/>
        </authorList>
    </citation>
    <scope>NUCLEOTIDE SEQUENCE [LARGE SCALE GENOMIC DNA]</scope>
    <source>
        <strain evidence="2 3">NIES-2285</strain>
    </source>
</reference>
<accession>A0A1Y1ID02</accession>
<gene>
    <name evidence="2" type="ORF">KFL_004630010</name>
</gene>
<feature type="region of interest" description="Disordered" evidence="1">
    <location>
        <begin position="1"/>
        <end position="22"/>
    </location>
</feature>
<evidence type="ECO:0000313" key="2">
    <source>
        <dbReference type="EMBL" id="GAQ88834.1"/>
    </source>
</evidence>